<dbReference type="GO" id="GO:0008113">
    <property type="term" value="F:peptide-methionine (S)-S-oxide reductase activity"/>
    <property type="evidence" value="ECO:0007669"/>
    <property type="project" value="UniProtKB-UniRule"/>
</dbReference>
<dbReference type="EMBL" id="CP001013">
    <property type="protein sequence ID" value="ACB35188.1"/>
    <property type="molecule type" value="Genomic_DNA"/>
</dbReference>
<keyword evidence="7" id="KW-1185">Reference proteome</keyword>
<dbReference type="RefSeq" id="WP_012347942.1">
    <property type="nucleotide sequence ID" value="NC_010524.1"/>
</dbReference>
<evidence type="ECO:0000256" key="3">
    <source>
        <dbReference type="ARBA" id="ARBA00048782"/>
    </source>
</evidence>
<dbReference type="STRING" id="395495.Lcho_2923"/>
<dbReference type="AlphaFoldDB" id="B1XYE3"/>
<comment type="catalytic activity">
    <reaction evidence="2 4">
        <text>L-methionyl-[protein] + [thioredoxin]-disulfide + H2O = L-methionyl-(S)-S-oxide-[protein] + [thioredoxin]-dithiol</text>
        <dbReference type="Rhea" id="RHEA:14217"/>
        <dbReference type="Rhea" id="RHEA-COMP:10698"/>
        <dbReference type="Rhea" id="RHEA-COMP:10700"/>
        <dbReference type="Rhea" id="RHEA-COMP:12313"/>
        <dbReference type="Rhea" id="RHEA-COMP:12315"/>
        <dbReference type="ChEBI" id="CHEBI:15377"/>
        <dbReference type="ChEBI" id="CHEBI:16044"/>
        <dbReference type="ChEBI" id="CHEBI:29950"/>
        <dbReference type="ChEBI" id="CHEBI:44120"/>
        <dbReference type="ChEBI" id="CHEBI:50058"/>
        <dbReference type="EC" id="1.8.4.11"/>
    </reaction>
</comment>
<feature type="domain" description="Peptide methionine sulphoxide reductase MsrA" evidence="5">
    <location>
        <begin position="19"/>
        <end position="169"/>
    </location>
</feature>
<dbReference type="HAMAP" id="MF_01401">
    <property type="entry name" value="MsrA"/>
    <property type="match status" value="1"/>
</dbReference>
<evidence type="ECO:0000256" key="4">
    <source>
        <dbReference type="HAMAP-Rule" id="MF_01401"/>
    </source>
</evidence>
<evidence type="ECO:0000313" key="7">
    <source>
        <dbReference type="Proteomes" id="UP000001693"/>
    </source>
</evidence>
<evidence type="ECO:0000256" key="2">
    <source>
        <dbReference type="ARBA" id="ARBA00047806"/>
    </source>
</evidence>
<dbReference type="PANTHER" id="PTHR43774">
    <property type="entry name" value="PEPTIDE METHIONINE SULFOXIDE REDUCTASE"/>
    <property type="match status" value="1"/>
</dbReference>
<gene>
    <name evidence="4" type="primary">msrA</name>
    <name evidence="6" type="ordered locus">Lcho_2923</name>
</gene>
<dbReference type="OrthoDB" id="4174719at2"/>
<proteinExistence type="inferred from homology"/>
<evidence type="ECO:0000256" key="1">
    <source>
        <dbReference type="ARBA" id="ARBA00023002"/>
    </source>
</evidence>
<comment type="catalytic activity">
    <reaction evidence="3 4">
        <text>[thioredoxin]-disulfide + L-methionine + H2O = L-methionine (S)-S-oxide + [thioredoxin]-dithiol</text>
        <dbReference type="Rhea" id="RHEA:19993"/>
        <dbReference type="Rhea" id="RHEA-COMP:10698"/>
        <dbReference type="Rhea" id="RHEA-COMP:10700"/>
        <dbReference type="ChEBI" id="CHEBI:15377"/>
        <dbReference type="ChEBI" id="CHEBI:29950"/>
        <dbReference type="ChEBI" id="CHEBI:50058"/>
        <dbReference type="ChEBI" id="CHEBI:57844"/>
        <dbReference type="ChEBI" id="CHEBI:58772"/>
        <dbReference type="EC" id="1.8.4.11"/>
    </reaction>
</comment>
<sequence length="191" mass="21068">MSASPSDPTTPAAAKPAETITLGGGCFWCLEAVFLQVEGVESVQSGYTNGRVVNPGYEAVCGGDTGHAEVVQLRFSPDVIDLAELLRIFFVIHDPTTLNRQGHDVGTQYRSGIYWHDPKQVEVAKAVMQEAGQAWSAPIVTELLALDNYWPAEAYHQRYFENHPGQGYCAYVIAPKVNKFRQAFARHQRKG</sequence>
<dbReference type="InterPro" id="IPR036509">
    <property type="entry name" value="Met_Sox_Rdtase_MsrA_sf"/>
</dbReference>
<dbReference type="Gene3D" id="3.30.1060.10">
    <property type="entry name" value="Peptide methionine sulphoxide reductase MsrA"/>
    <property type="match status" value="1"/>
</dbReference>
<feature type="active site" evidence="4">
    <location>
        <position position="26"/>
    </location>
</feature>
<name>B1XYE3_LEPCP</name>
<dbReference type="Proteomes" id="UP000001693">
    <property type="component" value="Chromosome"/>
</dbReference>
<evidence type="ECO:0000313" key="6">
    <source>
        <dbReference type="EMBL" id="ACB35188.1"/>
    </source>
</evidence>
<dbReference type="SUPFAM" id="SSF55068">
    <property type="entry name" value="Peptide methionine sulfoxide reductase"/>
    <property type="match status" value="1"/>
</dbReference>
<accession>B1XYE3</accession>
<dbReference type="GO" id="GO:0033744">
    <property type="term" value="F:L-methionine:thioredoxin-disulfide S-oxidoreductase activity"/>
    <property type="evidence" value="ECO:0007669"/>
    <property type="project" value="RHEA"/>
</dbReference>
<comment type="function">
    <text evidence="4">Has an important function as a repair enzyme for proteins that have been inactivated by oxidation. Catalyzes the reversible oxidation-reduction of methionine sulfoxide in proteins to methionine.</text>
</comment>
<keyword evidence="1 4" id="KW-0560">Oxidoreductase</keyword>
<organism evidence="6 7">
    <name type="scientific">Leptothrix cholodnii (strain ATCC 51168 / LMG 8142 / SP-6)</name>
    <name type="common">Leptothrix discophora (strain SP-6)</name>
    <dbReference type="NCBI Taxonomy" id="395495"/>
    <lineage>
        <taxon>Bacteria</taxon>
        <taxon>Pseudomonadati</taxon>
        <taxon>Pseudomonadota</taxon>
        <taxon>Betaproteobacteria</taxon>
        <taxon>Burkholderiales</taxon>
        <taxon>Sphaerotilaceae</taxon>
        <taxon>Leptothrix</taxon>
    </lineage>
</organism>
<protein>
    <recommendedName>
        <fullName evidence="4">Peptide methionine sulfoxide reductase MsrA</fullName>
        <shortName evidence="4">Protein-methionine-S-oxide reductase</shortName>
        <ecNumber evidence="4">1.8.4.11</ecNumber>
    </recommendedName>
    <alternativeName>
        <fullName evidence="4">Peptide-methionine (S)-S-oxide reductase</fullName>
        <shortName evidence="4">Peptide Met(O) reductase</shortName>
    </alternativeName>
</protein>
<dbReference type="Pfam" id="PF01625">
    <property type="entry name" value="PMSR"/>
    <property type="match status" value="1"/>
</dbReference>
<dbReference type="NCBIfam" id="TIGR00401">
    <property type="entry name" value="msrA"/>
    <property type="match status" value="1"/>
</dbReference>
<dbReference type="HOGENOM" id="CLU_031040_10_0_4"/>
<dbReference type="PANTHER" id="PTHR43774:SF1">
    <property type="entry name" value="PEPTIDE METHIONINE SULFOXIDE REDUCTASE MSRA 2"/>
    <property type="match status" value="1"/>
</dbReference>
<dbReference type="EC" id="1.8.4.11" evidence="4"/>
<dbReference type="eggNOG" id="COG0225">
    <property type="taxonomic scope" value="Bacteria"/>
</dbReference>
<evidence type="ECO:0000259" key="5">
    <source>
        <dbReference type="Pfam" id="PF01625"/>
    </source>
</evidence>
<dbReference type="KEGG" id="lch:Lcho_2923"/>
<reference evidence="6 7" key="1">
    <citation type="submission" date="2008-03" db="EMBL/GenBank/DDBJ databases">
        <title>Complete sequence of Leptothrix cholodnii SP-6.</title>
        <authorList>
            <consortium name="US DOE Joint Genome Institute"/>
            <person name="Copeland A."/>
            <person name="Lucas S."/>
            <person name="Lapidus A."/>
            <person name="Glavina del Rio T."/>
            <person name="Dalin E."/>
            <person name="Tice H."/>
            <person name="Bruce D."/>
            <person name="Goodwin L."/>
            <person name="Pitluck S."/>
            <person name="Chertkov O."/>
            <person name="Brettin T."/>
            <person name="Detter J.C."/>
            <person name="Han C."/>
            <person name="Kuske C.R."/>
            <person name="Schmutz J."/>
            <person name="Larimer F."/>
            <person name="Land M."/>
            <person name="Hauser L."/>
            <person name="Kyrpides N."/>
            <person name="Lykidis A."/>
            <person name="Emerson D."/>
            <person name="Richardson P."/>
        </authorList>
    </citation>
    <scope>NUCLEOTIDE SEQUENCE [LARGE SCALE GENOMIC DNA]</scope>
    <source>
        <strain evidence="7">ATCC 51168 / LMG 8142 / SP-6</strain>
    </source>
</reference>
<dbReference type="InterPro" id="IPR002569">
    <property type="entry name" value="Met_Sox_Rdtase_MsrA_dom"/>
</dbReference>
<comment type="similarity">
    <text evidence="4">Belongs to the MsrA Met sulfoxide reductase family.</text>
</comment>